<gene>
    <name evidence="1" type="ORF">T12_9371</name>
</gene>
<proteinExistence type="predicted"/>
<sequence>MNVAHNNTRNIVEQIVVFSFHYSNQWCKTKIKFKNMQIKSGLIRSLIIDSISSDNTLSSELLQIAKQNLLSEESVEITEEYY</sequence>
<evidence type="ECO:0000313" key="1">
    <source>
        <dbReference type="EMBL" id="KRY16019.1"/>
    </source>
</evidence>
<protein>
    <submittedName>
        <fullName evidence="1">Uncharacterized protein</fullName>
    </submittedName>
</protein>
<keyword evidence="2" id="KW-1185">Reference proteome</keyword>
<evidence type="ECO:0000313" key="2">
    <source>
        <dbReference type="Proteomes" id="UP000054783"/>
    </source>
</evidence>
<dbReference type="AlphaFoldDB" id="A0A0V0ZVE3"/>
<accession>A0A0V0ZVE3</accession>
<organism evidence="1 2">
    <name type="scientific">Trichinella patagoniensis</name>
    <dbReference type="NCBI Taxonomy" id="990121"/>
    <lineage>
        <taxon>Eukaryota</taxon>
        <taxon>Metazoa</taxon>
        <taxon>Ecdysozoa</taxon>
        <taxon>Nematoda</taxon>
        <taxon>Enoplea</taxon>
        <taxon>Dorylaimia</taxon>
        <taxon>Trichinellida</taxon>
        <taxon>Trichinellidae</taxon>
        <taxon>Trichinella</taxon>
    </lineage>
</organism>
<dbReference type="Proteomes" id="UP000054783">
    <property type="component" value="Unassembled WGS sequence"/>
</dbReference>
<reference evidence="1 2" key="1">
    <citation type="submission" date="2015-01" db="EMBL/GenBank/DDBJ databases">
        <title>Evolution of Trichinella species and genotypes.</title>
        <authorList>
            <person name="Korhonen P.K."/>
            <person name="Edoardo P."/>
            <person name="Giuseppe L.R."/>
            <person name="Gasser R.B."/>
        </authorList>
    </citation>
    <scope>NUCLEOTIDE SEQUENCE [LARGE SCALE GENOMIC DNA]</scope>
    <source>
        <strain evidence="1">ISS2496</strain>
    </source>
</reference>
<comment type="caution">
    <text evidence="1">The sequence shown here is derived from an EMBL/GenBank/DDBJ whole genome shotgun (WGS) entry which is preliminary data.</text>
</comment>
<dbReference type="EMBL" id="JYDQ01000085">
    <property type="protein sequence ID" value="KRY16019.1"/>
    <property type="molecule type" value="Genomic_DNA"/>
</dbReference>
<name>A0A0V0ZVE3_9BILA</name>